<gene>
    <name evidence="1" type="ORF">HG536_0H02060</name>
</gene>
<reference evidence="1 2" key="1">
    <citation type="submission" date="2020-06" db="EMBL/GenBank/DDBJ databases">
        <title>The yeast mating-type switching endonuclease HO is a domesticated member of an unorthodox homing genetic element family.</title>
        <authorList>
            <person name="Coughlan A.Y."/>
            <person name="Lombardi L."/>
            <person name="Braun-Galleani S."/>
            <person name="Martos A.R."/>
            <person name="Galeote V."/>
            <person name="Bigey F."/>
            <person name="Dequin S."/>
            <person name="Byrne K.P."/>
            <person name="Wolfe K.H."/>
        </authorList>
    </citation>
    <scope>NUCLEOTIDE SEQUENCE [LARGE SCALE GENOMIC DNA]</scope>
    <source>
        <strain evidence="1 2">CBS764</strain>
    </source>
</reference>
<dbReference type="AlphaFoldDB" id="A0A7G3ZMU5"/>
<accession>A0A7G3ZMU5</accession>
<keyword evidence="2" id="KW-1185">Reference proteome</keyword>
<dbReference type="RefSeq" id="XP_037141505.1">
    <property type="nucleotide sequence ID" value="XM_037285609.1"/>
</dbReference>
<dbReference type="KEGG" id="tgb:HG536_0H02060"/>
<evidence type="ECO:0000313" key="2">
    <source>
        <dbReference type="Proteomes" id="UP000515788"/>
    </source>
</evidence>
<dbReference type="Proteomes" id="UP000515788">
    <property type="component" value="Chromosome 8"/>
</dbReference>
<organism evidence="1 2">
    <name type="scientific">Torulaspora globosa</name>
    <dbReference type="NCBI Taxonomy" id="48254"/>
    <lineage>
        <taxon>Eukaryota</taxon>
        <taxon>Fungi</taxon>
        <taxon>Dikarya</taxon>
        <taxon>Ascomycota</taxon>
        <taxon>Saccharomycotina</taxon>
        <taxon>Saccharomycetes</taxon>
        <taxon>Saccharomycetales</taxon>
        <taxon>Saccharomycetaceae</taxon>
        <taxon>Torulaspora</taxon>
    </lineage>
</organism>
<dbReference type="OrthoDB" id="4065415at2759"/>
<name>A0A7G3ZMU5_9SACH</name>
<protein>
    <submittedName>
        <fullName evidence="1">Uncharacterized protein</fullName>
    </submittedName>
</protein>
<dbReference type="GeneID" id="59328097"/>
<evidence type="ECO:0000313" key="1">
    <source>
        <dbReference type="EMBL" id="QLL34831.1"/>
    </source>
</evidence>
<proteinExistence type="predicted"/>
<dbReference type="EMBL" id="CP059253">
    <property type="protein sequence ID" value="QLL34831.1"/>
    <property type="molecule type" value="Genomic_DNA"/>
</dbReference>
<sequence length="291" mass="34236">MFPMNELPVEILWSLLKECPRELRSVNKQFYRLHNEMYKRKVSRLLSEVEEREFWNSVLRPLQQYVKSLDFLRKNSRLIVSAEGGTECIDDSWYVIYNALLGPLKCENRLVNSPAGDSLDYQRPIFTGHCVVPPNVRCRINAWFYIDNLDAARKLATLVTEFRDSPYERYQTVSPVPYIADFVTEAGVYCFNLGRLPKIDSQTFPATLELRLVERSMTLPNYFESPSLEFLGYDFNNYDRRPWLFFRIDRIFKSTLFNPFETQLSESLVRFDGRFQLPGEDAGTARRNKLL</sequence>